<dbReference type="EMBL" id="BFBB01000008">
    <property type="protein sequence ID" value="GBF51224.1"/>
    <property type="molecule type" value="Genomic_DNA"/>
</dbReference>
<reference evidence="1 2" key="1">
    <citation type="submission" date="2018-02" db="EMBL/GenBank/DDBJ databases">
        <title>Novel Leptospira species isolated from soil and water in Japan.</title>
        <authorList>
            <person name="Nakao R."/>
            <person name="Masuzawa T."/>
        </authorList>
    </citation>
    <scope>NUCLEOTIDE SEQUENCE [LARGE SCALE GENOMIC DNA]</scope>
    <source>
        <strain evidence="1 2">YH101</strain>
    </source>
</reference>
<name>A0A2P2E300_9LEPT</name>
<dbReference type="Proteomes" id="UP000245133">
    <property type="component" value="Unassembled WGS sequence"/>
</dbReference>
<organism evidence="1 2">
    <name type="scientific">Leptospira ryugenii</name>
    <dbReference type="NCBI Taxonomy" id="1917863"/>
    <lineage>
        <taxon>Bacteria</taxon>
        <taxon>Pseudomonadati</taxon>
        <taxon>Spirochaetota</taxon>
        <taxon>Spirochaetia</taxon>
        <taxon>Leptospirales</taxon>
        <taxon>Leptospiraceae</taxon>
        <taxon>Leptospira</taxon>
    </lineage>
</organism>
<evidence type="ECO:0000313" key="1">
    <source>
        <dbReference type="EMBL" id="GBF51224.1"/>
    </source>
</evidence>
<proteinExistence type="predicted"/>
<dbReference type="AlphaFoldDB" id="A0A2P2E300"/>
<protein>
    <submittedName>
        <fullName evidence="1">Uncharacterized protein</fullName>
    </submittedName>
</protein>
<comment type="caution">
    <text evidence="1">The sequence shown here is derived from an EMBL/GenBank/DDBJ whole genome shotgun (WGS) entry which is preliminary data.</text>
</comment>
<evidence type="ECO:0000313" key="2">
    <source>
        <dbReference type="Proteomes" id="UP000245133"/>
    </source>
</evidence>
<sequence>MLHQNRALILKIRQRLKCLETLAMGYESRVHMKRLINFILIASIVFLQNCSRYPGCKNNLRNSVEELCIKNIEVSNNTVGLTEVEARDIRNLAYGICFYKLLETNKEIKNCENF</sequence>
<accession>A0A2P2E300</accession>
<keyword evidence="2" id="KW-1185">Reference proteome</keyword>
<gene>
    <name evidence="1" type="ORF">LPTSP4_27560</name>
</gene>